<keyword evidence="2 5" id="KW-0285">Flavoprotein</keyword>
<dbReference type="InterPro" id="IPR029479">
    <property type="entry name" value="Nitroreductase"/>
</dbReference>
<evidence type="ECO:0000256" key="3">
    <source>
        <dbReference type="ARBA" id="ARBA00022643"/>
    </source>
</evidence>
<dbReference type="GO" id="GO:0052873">
    <property type="term" value="F:FMN reductase (NADPH) activity"/>
    <property type="evidence" value="ECO:0007669"/>
    <property type="project" value="UniProtKB-EC"/>
</dbReference>
<evidence type="ECO:0000256" key="4">
    <source>
        <dbReference type="ARBA" id="ARBA00023002"/>
    </source>
</evidence>
<evidence type="ECO:0000313" key="8">
    <source>
        <dbReference type="EMBL" id="AIG26379.1"/>
    </source>
</evidence>
<dbReference type="Pfam" id="PF00881">
    <property type="entry name" value="Nitroreductase"/>
    <property type="match status" value="1"/>
</dbReference>
<sequence length="249" mass="28265">MNNIIETMLNHRSIRQYEDRPLSEEQIMTIVRCAQAASTSSYIQAYSIIGITDKETKRKLAELCGNQPYVETNGHLFVFCADLHRHQVIAEMEGQDLSPAIESTEKFMVAVIDATLAAQNAALAAESMGLGICYIGGLRNQLQAVTELLDIPTHVMPLFAMTVGYPLQESSQKPRLPIGHVYHQEKYNQDKQSYQQQLQEYNATISSYYQERTQGERSDTWTGQMANMLSKPARMYMKEFVEKQGLNKK</sequence>
<gene>
    <name evidence="8" type="ORF">BRLA_c020580</name>
</gene>
<evidence type="ECO:0000259" key="7">
    <source>
        <dbReference type="Pfam" id="PF00881"/>
    </source>
</evidence>
<evidence type="ECO:0000256" key="2">
    <source>
        <dbReference type="ARBA" id="ARBA00022630"/>
    </source>
</evidence>
<dbReference type="PIRSF" id="PIRSF005426">
    <property type="entry name" value="Frp"/>
    <property type="match status" value="1"/>
</dbReference>
<keyword evidence="9" id="KW-1185">Reference proteome</keyword>
<accession>A0A075R3F5</accession>
<dbReference type="SUPFAM" id="SSF55469">
    <property type="entry name" value="FMN-dependent nitroreductase-like"/>
    <property type="match status" value="1"/>
</dbReference>
<dbReference type="KEGG" id="blr:BRLA_c020580"/>
<dbReference type="EC" id="1.5.1.38" evidence="8"/>
<keyword evidence="3 5" id="KW-0288">FMN</keyword>
<reference evidence="8 9" key="1">
    <citation type="journal article" date="2011" name="J. Bacteriol.">
        <title>Genome sequence of Brevibacillus laterosporus LMG 15441, a pathogen of invertebrates.</title>
        <authorList>
            <person name="Djukic M."/>
            <person name="Poehlein A."/>
            <person name="Thurmer A."/>
            <person name="Daniel R."/>
        </authorList>
    </citation>
    <scope>NUCLEOTIDE SEQUENCE [LARGE SCALE GENOMIC DNA]</scope>
    <source>
        <strain evidence="8 9">LMG 15441</strain>
    </source>
</reference>
<keyword evidence="5" id="KW-0521">NADP</keyword>
<comment type="similarity">
    <text evidence="1 5">Belongs to the flavin oxidoreductase frp family.</text>
</comment>
<dbReference type="PANTHER" id="PTHR43425:SF3">
    <property type="entry name" value="NADPH-DEPENDENT OXIDOREDUCTASE"/>
    <property type="match status" value="1"/>
</dbReference>
<dbReference type="PANTHER" id="PTHR43425">
    <property type="entry name" value="OXYGEN-INSENSITIVE NADPH NITROREDUCTASE"/>
    <property type="match status" value="1"/>
</dbReference>
<evidence type="ECO:0000256" key="6">
    <source>
        <dbReference type="SAM" id="Coils"/>
    </source>
</evidence>
<dbReference type="Gene3D" id="3.40.109.10">
    <property type="entry name" value="NADH Oxidase"/>
    <property type="match status" value="1"/>
</dbReference>
<dbReference type="Proteomes" id="UP000005850">
    <property type="component" value="Chromosome"/>
</dbReference>
<dbReference type="InterPro" id="IPR016446">
    <property type="entry name" value="Flavin_OxRdtase_Frp"/>
</dbReference>
<organism evidence="8 9">
    <name type="scientific">Brevibacillus laterosporus LMG 15441</name>
    <dbReference type="NCBI Taxonomy" id="1042163"/>
    <lineage>
        <taxon>Bacteria</taxon>
        <taxon>Bacillati</taxon>
        <taxon>Bacillota</taxon>
        <taxon>Bacilli</taxon>
        <taxon>Bacillales</taxon>
        <taxon>Paenibacillaceae</taxon>
        <taxon>Brevibacillus</taxon>
    </lineage>
</organism>
<feature type="domain" description="Nitroreductase" evidence="7">
    <location>
        <begin position="10"/>
        <end position="165"/>
    </location>
</feature>
<evidence type="ECO:0000256" key="1">
    <source>
        <dbReference type="ARBA" id="ARBA00008366"/>
    </source>
</evidence>
<dbReference type="STRING" id="1042163.BRLA_c020580"/>
<dbReference type="NCBIfam" id="NF008033">
    <property type="entry name" value="PRK10765.1"/>
    <property type="match status" value="1"/>
</dbReference>
<feature type="coiled-coil region" evidence="6">
    <location>
        <begin position="184"/>
        <end position="211"/>
    </location>
</feature>
<evidence type="ECO:0000256" key="5">
    <source>
        <dbReference type="PIRNR" id="PIRNR005426"/>
    </source>
</evidence>
<keyword evidence="4 5" id="KW-0560">Oxidoreductase</keyword>
<dbReference type="RefSeq" id="WP_003337234.1">
    <property type="nucleotide sequence ID" value="NZ_CP007806.1"/>
</dbReference>
<keyword evidence="6" id="KW-0175">Coiled coil</keyword>
<dbReference type="CDD" id="cd02146">
    <property type="entry name" value="NfsA-like"/>
    <property type="match status" value="1"/>
</dbReference>
<dbReference type="EMBL" id="CP007806">
    <property type="protein sequence ID" value="AIG26379.1"/>
    <property type="molecule type" value="Genomic_DNA"/>
</dbReference>
<dbReference type="eggNOG" id="COG0778">
    <property type="taxonomic scope" value="Bacteria"/>
</dbReference>
<dbReference type="HOGENOM" id="CLU_070764_0_0_9"/>
<name>A0A075R3F5_BRELA</name>
<evidence type="ECO:0000313" key="9">
    <source>
        <dbReference type="Proteomes" id="UP000005850"/>
    </source>
</evidence>
<dbReference type="InterPro" id="IPR000415">
    <property type="entry name" value="Nitroreductase-like"/>
</dbReference>
<dbReference type="AlphaFoldDB" id="A0A075R3F5"/>
<proteinExistence type="inferred from homology"/>
<protein>
    <submittedName>
        <fullName evidence="8">FMN reductase (NADPH)</fullName>
        <ecNumber evidence="8">1.5.1.38</ecNumber>
    </submittedName>
</protein>